<name>A0A9P7DCR0_9AGAM</name>
<dbReference type="Pfam" id="PF18758">
    <property type="entry name" value="KDZ"/>
    <property type="match status" value="2"/>
</dbReference>
<evidence type="ECO:0000313" key="3">
    <source>
        <dbReference type="Proteomes" id="UP000719766"/>
    </source>
</evidence>
<dbReference type="Proteomes" id="UP000719766">
    <property type="component" value="Unassembled WGS sequence"/>
</dbReference>
<dbReference type="InterPro" id="IPR041457">
    <property type="entry name" value="CxC2_KDZ-assoc"/>
</dbReference>
<feature type="domain" description="CxC2-like cysteine cluster KDZ transposase-associated" evidence="1">
    <location>
        <begin position="75"/>
        <end position="167"/>
    </location>
</feature>
<gene>
    <name evidence="2" type="ORF">HD556DRAFT_1433970</name>
</gene>
<dbReference type="Pfam" id="PF18803">
    <property type="entry name" value="CxC2"/>
    <property type="match status" value="1"/>
</dbReference>
<dbReference type="EMBL" id="JABBWE010000065">
    <property type="protein sequence ID" value="KAG1788775.1"/>
    <property type="molecule type" value="Genomic_DNA"/>
</dbReference>
<protein>
    <recommendedName>
        <fullName evidence="1">CxC2-like cysteine cluster KDZ transposase-associated domain-containing protein</fullName>
    </recommendedName>
</protein>
<sequence>MSKHDTYVAELIRLDGCGEYASGICRGCHAHAQFQCLDCDDLQLYCCECTVTNHVRSPTHQIQEWIGKFFQGMSLKMFGLQVQLGHPASQNYTNRIHEVGLDFCGCETSNTHIRQLLCHGWFPSTLIDPRTAATFQLLRHFQILSFESKASTYEFYHSLVHLTDNTGLTKPKDHYNTFIGVEGTLQGKCVVICLACPQPGINLPNGWEHATKDKQWLYTTFVTIDVNFCLKRCNVSTDHANPSLSKGWSYFVEEADYKSYLAEHLGEAQEKSTCSSHNAVNMVDTKLSQGLAATGVGMVNYTHHNIKRGNGVGDLQKGEKYINMDYLFFSMLNYVSKIIHFFIPKFHLPAHIAKCQSIFSFNFTCFIGRTDGEAQKEVGCHRDTLDDHFGDWNWKKVVGLGALLLNKMKDALVERAEHQAAFDEFDAVISIEHHATWLSEMEVWEQNPNDTMIPNPLETKAITITQAGAQLRLAKLEAHKLEHGVDVSLHPEVSPSVLIVSGLDLEEEQRHLKSLVKSMGVHIMDTQWGSLVRMWNLLCHKIETWGHVQVLYMPAHLQNNEWELRYAQAHDALEELRQCLHIHCSLLTFKCTNMRAQNALTCIHGWRTACIKCYRSAWTALKFLAMLLKKMDWKGRLHELADEHIKPLVDLFGVWEGRRQVSWIWMMEGIDCNGQDCDDDGVHIKWCKSRARALQWTEEVELLTEEMERVIWFFHWDAQCWEEQRSQFTGESPAHTEGLQAYAARQADIRHRLAGHFCVLWAPYLMPTLSPGIDTTPPFLHAELSLPDLTMPVMDTDDFCDDHA</sequence>
<evidence type="ECO:0000259" key="1">
    <source>
        <dbReference type="Pfam" id="PF18803"/>
    </source>
</evidence>
<comment type="caution">
    <text evidence="2">The sequence shown here is derived from an EMBL/GenBank/DDBJ whole genome shotgun (WGS) entry which is preliminary data.</text>
</comment>
<reference evidence="2" key="1">
    <citation type="journal article" date="2020" name="New Phytol.">
        <title>Comparative genomics reveals dynamic genome evolution in host specialist ectomycorrhizal fungi.</title>
        <authorList>
            <person name="Lofgren L.A."/>
            <person name="Nguyen N.H."/>
            <person name="Vilgalys R."/>
            <person name="Ruytinx J."/>
            <person name="Liao H.L."/>
            <person name="Branco S."/>
            <person name="Kuo A."/>
            <person name="LaButti K."/>
            <person name="Lipzen A."/>
            <person name="Andreopoulos W."/>
            <person name="Pangilinan J."/>
            <person name="Riley R."/>
            <person name="Hundley H."/>
            <person name="Na H."/>
            <person name="Barry K."/>
            <person name="Grigoriev I.V."/>
            <person name="Stajich J.E."/>
            <person name="Kennedy P.G."/>
        </authorList>
    </citation>
    <scope>NUCLEOTIDE SEQUENCE</scope>
    <source>
        <strain evidence="2">S12</strain>
    </source>
</reference>
<evidence type="ECO:0000313" key="2">
    <source>
        <dbReference type="EMBL" id="KAG1788775.1"/>
    </source>
</evidence>
<dbReference type="InterPro" id="IPR040521">
    <property type="entry name" value="KDZ"/>
</dbReference>
<keyword evidence="3" id="KW-1185">Reference proteome</keyword>
<accession>A0A9P7DCR0</accession>
<dbReference type="RefSeq" id="XP_041155958.1">
    <property type="nucleotide sequence ID" value="XM_041305282.1"/>
</dbReference>
<organism evidence="2 3">
    <name type="scientific">Suillus plorans</name>
    <dbReference type="NCBI Taxonomy" id="116603"/>
    <lineage>
        <taxon>Eukaryota</taxon>
        <taxon>Fungi</taxon>
        <taxon>Dikarya</taxon>
        <taxon>Basidiomycota</taxon>
        <taxon>Agaricomycotina</taxon>
        <taxon>Agaricomycetes</taxon>
        <taxon>Agaricomycetidae</taxon>
        <taxon>Boletales</taxon>
        <taxon>Suillineae</taxon>
        <taxon>Suillaceae</taxon>
        <taxon>Suillus</taxon>
    </lineage>
</organism>
<proteinExistence type="predicted"/>
<dbReference type="AlphaFoldDB" id="A0A9P7DCR0"/>
<dbReference type="OrthoDB" id="3261436at2759"/>
<dbReference type="GeneID" id="64599046"/>